<dbReference type="SUPFAM" id="SSF52540">
    <property type="entry name" value="P-loop containing nucleoside triphosphate hydrolases"/>
    <property type="match status" value="1"/>
</dbReference>
<proteinExistence type="predicted"/>
<dbReference type="InterPro" id="IPR014774">
    <property type="entry name" value="KaiC-like_dom"/>
</dbReference>
<feature type="region of interest" description="Disordered" evidence="3">
    <location>
        <begin position="1"/>
        <end position="25"/>
    </location>
</feature>
<evidence type="ECO:0000256" key="3">
    <source>
        <dbReference type="SAM" id="MobiDB-lite"/>
    </source>
</evidence>
<feature type="domain" description="KaiC" evidence="4">
    <location>
        <begin position="24"/>
        <end position="273"/>
    </location>
</feature>
<dbReference type="AlphaFoldDB" id="A0A381NZY0"/>
<organism evidence="5">
    <name type="scientific">marine metagenome</name>
    <dbReference type="NCBI Taxonomy" id="408172"/>
    <lineage>
        <taxon>unclassified sequences</taxon>
        <taxon>metagenomes</taxon>
        <taxon>ecological metagenomes</taxon>
    </lineage>
</organism>
<keyword evidence="1" id="KW-0547">Nucleotide-binding</keyword>
<dbReference type="Gene3D" id="3.40.50.300">
    <property type="entry name" value="P-loop containing nucleotide triphosphate hydrolases"/>
    <property type="match status" value="1"/>
</dbReference>
<sequence>MARGTEPMKPTAVKLDPRGGRPREKSKTYIEGMDRMLNGGIPIGNTSLLAGTVGSGKTTLAMEFLINGAKNGETACYISVTEPSSKMLENLRTYGFFDDSLVTEGKLNIFDLGIINDRLGVERLDGSYSPKDMEALLGAFEDIVDELQATRLVIDSITAVCYQLPDRGSIRNFIFRLGQFLSTFGCTTLLISETVVDAATQTYSIFGVEEAVADGVILMGNVQRQGDLLRTMQIVKMRGAKHSRARHLVELTPIGLSVVPLLKWGQETGAVYS</sequence>
<accession>A0A381NZY0</accession>
<dbReference type="InterPro" id="IPR010624">
    <property type="entry name" value="KaiC_dom"/>
</dbReference>
<dbReference type="PANTHER" id="PTHR43637">
    <property type="entry name" value="UPF0273 PROTEIN TM_0370"/>
    <property type="match status" value="1"/>
</dbReference>
<protein>
    <recommendedName>
        <fullName evidence="4">KaiC domain-containing protein</fullName>
    </recommendedName>
</protein>
<dbReference type="Pfam" id="PF06745">
    <property type="entry name" value="ATPase"/>
    <property type="match status" value="1"/>
</dbReference>
<evidence type="ECO:0000256" key="1">
    <source>
        <dbReference type="ARBA" id="ARBA00022741"/>
    </source>
</evidence>
<evidence type="ECO:0000259" key="4">
    <source>
        <dbReference type="PROSITE" id="PS51146"/>
    </source>
</evidence>
<reference evidence="5" key="1">
    <citation type="submission" date="2018-05" db="EMBL/GenBank/DDBJ databases">
        <authorList>
            <person name="Lanie J.A."/>
            <person name="Ng W.-L."/>
            <person name="Kazmierczak K.M."/>
            <person name="Andrzejewski T.M."/>
            <person name="Davidsen T.M."/>
            <person name="Wayne K.J."/>
            <person name="Tettelin H."/>
            <person name="Glass J.I."/>
            <person name="Rusch D."/>
            <person name="Podicherti R."/>
            <person name="Tsui H.-C.T."/>
            <person name="Winkler M.E."/>
        </authorList>
    </citation>
    <scope>NUCLEOTIDE SEQUENCE</scope>
</reference>
<evidence type="ECO:0000256" key="2">
    <source>
        <dbReference type="ARBA" id="ARBA00022840"/>
    </source>
</evidence>
<dbReference type="GO" id="GO:0005524">
    <property type="term" value="F:ATP binding"/>
    <property type="evidence" value="ECO:0007669"/>
    <property type="project" value="UniProtKB-KW"/>
</dbReference>
<gene>
    <name evidence="5" type="ORF">METZ01_LOCUS12751</name>
</gene>
<dbReference type="InterPro" id="IPR027417">
    <property type="entry name" value="P-loop_NTPase"/>
</dbReference>
<evidence type="ECO:0000313" key="5">
    <source>
        <dbReference type="EMBL" id="SUZ59897.1"/>
    </source>
</evidence>
<dbReference type="PROSITE" id="PS51146">
    <property type="entry name" value="KAIC"/>
    <property type="match status" value="1"/>
</dbReference>
<keyword evidence="2" id="KW-0067">ATP-binding</keyword>
<feature type="compositionally biased region" description="Basic and acidic residues" evidence="3">
    <location>
        <begin position="15"/>
        <end position="25"/>
    </location>
</feature>
<dbReference type="EMBL" id="UINC01000707">
    <property type="protein sequence ID" value="SUZ59897.1"/>
    <property type="molecule type" value="Genomic_DNA"/>
</dbReference>
<name>A0A381NZY0_9ZZZZ</name>